<dbReference type="SUPFAM" id="SSF48600">
    <property type="entry name" value="Chorismate mutase II"/>
    <property type="match status" value="1"/>
</dbReference>
<dbReference type="EMBL" id="NIZV01000367">
    <property type="protein sequence ID" value="RSL92827.1"/>
    <property type="molecule type" value="Genomic_DNA"/>
</dbReference>
<keyword evidence="9" id="KW-0057">Aromatic amino acid biosynthesis</keyword>
<dbReference type="Proteomes" id="UP000288429">
    <property type="component" value="Unassembled WGS sequence"/>
</dbReference>
<dbReference type="GO" id="GO:0004106">
    <property type="term" value="F:chorismate mutase activity"/>
    <property type="evidence" value="ECO:0007669"/>
    <property type="project" value="UniProtKB-EC"/>
</dbReference>
<evidence type="ECO:0000256" key="9">
    <source>
        <dbReference type="ARBA" id="ARBA00023141"/>
    </source>
</evidence>
<dbReference type="InterPro" id="IPR037039">
    <property type="entry name" value="CM_AroQ_sf_eucaryotic"/>
</dbReference>
<dbReference type="PROSITE" id="PS51169">
    <property type="entry name" value="CHORISMATE_MUT_3"/>
    <property type="match status" value="1"/>
</dbReference>
<dbReference type="AlphaFoldDB" id="A0A428SSS5"/>
<evidence type="ECO:0000256" key="2">
    <source>
        <dbReference type="ARBA" id="ARBA00004817"/>
    </source>
</evidence>
<dbReference type="NCBIfam" id="TIGR01802">
    <property type="entry name" value="CM_pl-yst"/>
    <property type="match status" value="1"/>
</dbReference>
<dbReference type="FunFam" id="1.10.590.10:FF:000002">
    <property type="entry name" value="Chorismate mutase"/>
    <property type="match status" value="1"/>
</dbReference>
<evidence type="ECO:0000313" key="14">
    <source>
        <dbReference type="EMBL" id="RSL92827.1"/>
    </source>
</evidence>
<reference evidence="14 15" key="1">
    <citation type="submission" date="2017-06" db="EMBL/GenBank/DDBJ databases">
        <title>Cmopartive genomic analysis of Ambrosia Fusariam Clade fungi.</title>
        <authorList>
            <person name="Stajich J.E."/>
            <person name="Carrillo J."/>
            <person name="Kijimoto T."/>
            <person name="Eskalen A."/>
            <person name="O'Donnell K."/>
            <person name="Kasson M."/>
        </authorList>
    </citation>
    <scope>NUCLEOTIDE SEQUENCE [LARGE SCALE GENOMIC DNA]</scope>
    <source>
        <strain evidence="14 15">NRRL 20438</strain>
    </source>
</reference>
<keyword evidence="7" id="KW-0827">Tyrosine biosynthesis</keyword>
<dbReference type="InterPro" id="IPR002701">
    <property type="entry name" value="CM_II_prokaryot"/>
</dbReference>
<gene>
    <name evidence="14" type="ORF">CDV31_014977</name>
</gene>
<dbReference type="GO" id="GO:0006571">
    <property type="term" value="P:tyrosine biosynthetic process"/>
    <property type="evidence" value="ECO:0007669"/>
    <property type="project" value="UniProtKB-KW"/>
</dbReference>
<protein>
    <recommendedName>
        <fullName evidence="5">Chorismate mutase</fullName>
        <ecNumber evidence="4">5.4.99.5</ecNumber>
    </recommendedName>
</protein>
<dbReference type="EC" id="5.4.99.5" evidence="4"/>
<evidence type="ECO:0000256" key="7">
    <source>
        <dbReference type="ARBA" id="ARBA00022498"/>
    </source>
</evidence>
<comment type="catalytic activity">
    <reaction evidence="12">
        <text>chorismate = prephenate</text>
        <dbReference type="Rhea" id="RHEA:13897"/>
        <dbReference type="ChEBI" id="CHEBI:29748"/>
        <dbReference type="ChEBI" id="CHEBI:29934"/>
        <dbReference type="EC" id="5.4.99.5"/>
    </reaction>
    <physiologicalReaction direction="left-to-right" evidence="12">
        <dbReference type="Rhea" id="RHEA:13898"/>
    </physiologicalReaction>
</comment>
<evidence type="ECO:0000313" key="15">
    <source>
        <dbReference type="Proteomes" id="UP000288429"/>
    </source>
</evidence>
<dbReference type="InterPro" id="IPR008238">
    <property type="entry name" value="Chorismate_mutase_AroQ_euk"/>
</dbReference>
<keyword evidence="8" id="KW-0028">Amino-acid biosynthesis</keyword>
<organism evidence="14 15">
    <name type="scientific">Fusarium ambrosium</name>
    <dbReference type="NCBI Taxonomy" id="131363"/>
    <lineage>
        <taxon>Eukaryota</taxon>
        <taxon>Fungi</taxon>
        <taxon>Dikarya</taxon>
        <taxon>Ascomycota</taxon>
        <taxon>Pezizomycotina</taxon>
        <taxon>Sordariomycetes</taxon>
        <taxon>Hypocreomycetidae</taxon>
        <taxon>Hypocreales</taxon>
        <taxon>Nectriaceae</taxon>
        <taxon>Fusarium</taxon>
        <taxon>Fusarium solani species complex</taxon>
    </lineage>
</organism>
<keyword evidence="15" id="KW-1185">Reference proteome</keyword>
<comment type="subunit">
    <text evidence="3">Homodimer.</text>
</comment>
<evidence type="ECO:0000256" key="1">
    <source>
        <dbReference type="ARBA" id="ARBA00004496"/>
    </source>
</evidence>
<dbReference type="Gene3D" id="1.10.590.10">
    <property type="entry name" value="Chorismate mutase, AroQ class superfamily, eukaryotic"/>
    <property type="match status" value="1"/>
</dbReference>
<keyword evidence="10" id="KW-0584">Phenylalanine biosynthesis</keyword>
<evidence type="ECO:0000256" key="12">
    <source>
        <dbReference type="ARBA" id="ARBA00023979"/>
    </source>
</evidence>
<dbReference type="GO" id="GO:0046417">
    <property type="term" value="P:chorismate metabolic process"/>
    <property type="evidence" value="ECO:0007669"/>
    <property type="project" value="InterPro"/>
</dbReference>
<keyword evidence="6" id="KW-0963">Cytoplasm</keyword>
<dbReference type="UniPathway" id="UPA00120">
    <property type="reaction ID" value="UER00203"/>
</dbReference>
<dbReference type="PANTHER" id="PTHR21145:SF12">
    <property type="entry name" value="CHORISMATE MUTASE"/>
    <property type="match status" value="1"/>
</dbReference>
<accession>A0A428SSS5</accession>
<evidence type="ECO:0000256" key="5">
    <source>
        <dbReference type="ARBA" id="ARBA00020296"/>
    </source>
</evidence>
<dbReference type="GO" id="GO:0009094">
    <property type="term" value="P:L-phenylalanine biosynthetic process"/>
    <property type="evidence" value="ECO:0007669"/>
    <property type="project" value="UniProtKB-KW"/>
</dbReference>
<evidence type="ECO:0000256" key="8">
    <source>
        <dbReference type="ARBA" id="ARBA00022605"/>
    </source>
</evidence>
<evidence type="ECO:0000256" key="6">
    <source>
        <dbReference type="ARBA" id="ARBA00022490"/>
    </source>
</evidence>
<dbReference type="Pfam" id="PF01817">
    <property type="entry name" value="CM_2"/>
    <property type="match status" value="1"/>
</dbReference>
<comment type="subcellular location">
    <subcellularLocation>
        <location evidence="1">Cytoplasm</location>
    </subcellularLocation>
</comment>
<dbReference type="GO" id="GO:0005737">
    <property type="term" value="C:cytoplasm"/>
    <property type="evidence" value="ECO:0007669"/>
    <property type="project" value="UniProtKB-SubCell"/>
</dbReference>
<dbReference type="InterPro" id="IPR036263">
    <property type="entry name" value="Chorismate_II_sf"/>
</dbReference>
<dbReference type="PANTHER" id="PTHR21145">
    <property type="entry name" value="CHORISMATE MUTASE"/>
    <property type="match status" value="1"/>
</dbReference>
<feature type="domain" description="Chorismate mutase" evidence="13">
    <location>
        <begin position="211"/>
        <end position="320"/>
    </location>
</feature>
<evidence type="ECO:0000256" key="11">
    <source>
        <dbReference type="ARBA" id="ARBA00023235"/>
    </source>
</evidence>
<comment type="pathway">
    <text evidence="2">Metabolic intermediate biosynthesis; prephenate biosynthesis; prephenate from chorismate: step 1/1.</text>
</comment>
<evidence type="ECO:0000256" key="4">
    <source>
        <dbReference type="ARBA" id="ARBA00012404"/>
    </source>
</evidence>
<keyword evidence="11" id="KW-0413">Isomerase</keyword>
<comment type="caution">
    <text evidence="14">The sequence shown here is derived from an EMBL/GenBank/DDBJ whole genome shotgun (WGS) entry which is preliminary data.</text>
</comment>
<name>A0A428SSS5_9HYPO</name>
<evidence type="ECO:0000256" key="3">
    <source>
        <dbReference type="ARBA" id="ARBA00011738"/>
    </source>
</evidence>
<sequence length="332" mass="38152">MRSALVHQQRFIVSYSGFPPKSLLAAPSRTPFRSLIQIARPYKGPLNRYLLINRSQIRSIAVANADMDTVINMADAEHALDLARIRFQLIRLEDTITFHLIERVQFALNSKIYVPGALELPQGHHSFLDWYFSEQEKLQSLIRRFESPDEYPFYPEALQKPILDPLNYPKILHDNDVNVNDKIKKFYIEKFLPAVCPDFGREERGESQENYGSTATCDIACLQALSRRIHFGKFVAESKFRSEEEKFTRLIKAEDREGIAESITNRAVERKVLERLRLKALTYGKDPSIPDGTEGAAKINVDAVVSMYKDFVIPLTKEVEVEYLMQRLEPAA</sequence>
<evidence type="ECO:0000256" key="10">
    <source>
        <dbReference type="ARBA" id="ARBA00023222"/>
    </source>
</evidence>
<proteinExistence type="predicted"/>
<evidence type="ECO:0000259" key="13">
    <source>
        <dbReference type="Pfam" id="PF01817"/>
    </source>
</evidence>